<proteinExistence type="predicted"/>
<dbReference type="EMBL" id="CTEC01000001">
    <property type="protein sequence ID" value="CQD02093.1"/>
    <property type="molecule type" value="Genomic_DNA"/>
</dbReference>
<organism evidence="2 3">
    <name type="scientific">Mycobacterium europaeum</name>
    <dbReference type="NCBI Taxonomy" id="761804"/>
    <lineage>
        <taxon>Bacteria</taxon>
        <taxon>Bacillati</taxon>
        <taxon>Actinomycetota</taxon>
        <taxon>Actinomycetes</taxon>
        <taxon>Mycobacteriales</taxon>
        <taxon>Mycobacteriaceae</taxon>
        <taxon>Mycobacterium</taxon>
        <taxon>Mycobacterium simiae complex</taxon>
    </lineage>
</organism>
<keyword evidence="3" id="KW-1185">Reference proteome</keyword>
<dbReference type="Proteomes" id="UP000199601">
    <property type="component" value="Unassembled WGS sequence"/>
</dbReference>
<accession>A0A0U1CU95</accession>
<reference evidence="3" key="1">
    <citation type="submission" date="2015-03" db="EMBL/GenBank/DDBJ databases">
        <authorList>
            <person name="Urmite Genomes"/>
        </authorList>
    </citation>
    <scope>NUCLEOTIDE SEQUENCE [LARGE SCALE GENOMIC DNA]</scope>
    <source>
        <strain evidence="3">CSUR P1344</strain>
    </source>
</reference>
<sequence length="57" mass="6339">MKDHNAMTTPHHHSIEIEVQDPDTGERHVFTGDTEAAATAAAEEYFGVDEAQERDND</sequence>
<dbReference type="AlphaFoldDB" id="A0A0U1CU95"/>
<name>A0A0U1CU95_9MYCO</name>
<evidence type="ECO:0000313" key="2">
    <source>
        <dbReference type="EMBL" id="CQD02093.1"/>
    </source>
</evidence>
<evidence type="ECO:0000256" key="1">
    <source>
        <dbReference type="SAM" id="MobiDB-lite"/>
    </source>
</evidence>
<feature type="region of interest" description="Disordered" evidence="1">
    <location>
        <begin position="1"/>
        <end position="26"/>
    </location>
</feature>
<protein>
    <submittedName>
        <fullName evidence="2">Uncharacterized protein</fullName>
    </submittedName>
</protein>
<gene>
    <name evidence="2" type="ORF">BN000_00132</name>
</gene>
<evidence type="ECO:0000313" key="3">
    <source>
        <dbReference type="Proteomes" id="UP000199601"/>
    </source>
</evidence>